<sequence>MHAVLFRTPNDDLVEVVGHLKERDAPVNMTKYTDNPESLQHHKISDLGTPLHVAALMGKIEVVRYLLPYGADTSICSTKCRTTLQ</sequence>
<dbReference type="SUPFAM" id="SSF48403">
    <property type="entry name" value="Ankyrin repeat"/>
    <property type="match status" value="1"/>
</dbReference>
<keyword evidence="3" id="KW-1185">Reference proteome</keyword>
<evidence type="ECO:0008006" key="4">
    <source>
        <dbReference type="Google" id="ProtNLM"/>
    </source>
</evidence>
<protein>
    <recommendedName>
        <fullName evidence="4">Ankyrin repeat protein</fullName>
    </recommendedName>
</protein>
<dbReference type="Gene3D" id="1.25.40.20">
    <property type="entry name" value="Ankyrin repeat-containing domain"/>
    <property type="match status" value="1"/>
</dbReference>
<evidence type="ECO:0000256" key="1">
    <source>
        <dbReference type="PROSITE-ProRule" id="PRU00023"/>
    </source>
</evidence>
<dbReference type="PROSITE" id="PS50297">
    <property type="entry name" value="ANK_REP_REGION"/>
    <property type="match status" value="1"/>
</dbReference>
<feature type="repeat" description="ANK" evidence="1">
    <location>
        <begin position="46"/>
        <end position="78"/>
    </location>
</feature>
<reference evidence="2 3" key="1">
    <citation type="submission" date="2024-01" db="EMBL/GenBank/DDBJ databases">
        <authorList>
            <person name="Allen C."/>
            <person name="Tagirdzhanova G."/>
        </authorList>
    </citation>
    <scope>NUCLEOTIDE SEQUENCE [LARGE SCALE GENOMIC DNA]</scope>
</reference>
<dbReference type="PROSITE" id="PS50088">
    <property type="entry name" value="ANK_REPEAT"/>
    <property type="match status" value="1"/>
</dbReference>
<proteinExistence type="predicted"/>
<gene>
    <name evidence="2" type="ORF">SBRCBS47491_003701</name>
</gene>
<dbReference type="Pfam" id="PF00023">
    <property type="entry name" value="Ank"/>
    <property type="match status" value="1"/>
</dbReference>
<dbReference type="InterPro" id="IPR002110">
    <property type="entry name" value="Ankyrin_rpt"/>
</dbReference>
<comment type="caution">
    <text evidence="2">The sequence shown here is derived from an EMBL/GenBank/DDBJ whole genome shotgun (WGS) entry which is preliminary data.</text>
</comment>
<name>A0ABP0BHD4_9PEZI</name>
<organism evidence="2 3">
    <name type="scientific">Sporothrix bragantina</name>
    <dbReference type="NCBI Taxonomy" id="671064"/>
    <lineage>
        <taxon>Eukaryota</taxon>
        <taxon>Fungi</taxon>
        <taxon>Dikarya</taxon>
        <taxon>Ascomycota</taxon>
        <taxon>Pezizomycotina</taxon>
        <taxon>Sordariomycetes</taxon>
        <taxon>Sordariomycetidae</taxon>
        <taxon>Ophiostomatales</taxon>
        <taxon>Ophiostomataceae</taxon>
        <taxon>Sporothrix</taxon>
    </lineage>
</organism>
<dbReference type="EMBL" id="CAWUHC010000025">
    <property type="protein sequence ID" value="CAK7219013.1"/>
    <property type="molecule type" value="Genomic_DNA"/>
</dbReference>
<dbReference type="InterPro" id="IPR036770">
    <property type="entry name" value="Ankyrin_rpt-contain_sf"/>
</dbReference>
<dbReference type="SMART" id="SM00248">
    <property type="entry name" value="ANK"/>
    <property type="match status" value="1"/>
</dbReference>
<dbReference type="Proteomes" id="UP001642406">
    <property type="component" value="Unassembled WGS sequence"/>
</dbReference>
<evidence type="ECO:0000313" key="2">
    <source>
        <dbReference type="EMBL" id="CAK7219013.1"/>
    </source>
</evidence>
<accession>A0ABP0BHD4</accession>
<keyword evidence="1" id="KW-0040">ANK repeat</keyword>
<evidence type="ECO:0000313" key="3">
    <source>
        <dbReference type="Proteomes" id="UP001642406"/>
    </source>
</evidence>